<comment type="subcellular location">
    <subcellularLocation>
        <location evidence="1">Membrane</location>
        <topology evidence="1">Single-pass type I membrane protein</topology>
    </subcellularLocation>
</comment>
<evidence type="ECO:0000256" key="4">
    <source>
        <dbReference type="ARBA" id="ARBA00022729"/>
    </source>
</evidence>
<dbReference type="PANTHER" id="PTHR22811">
    <property type="entry name" value="TRANSMEMBRANE EMP24 DOMAIN-CONTAINING PROTEIN"/>
    <property type="match status" value="1"/>
</dbReference>
<proteinExistence type="inferred from homology"/>
<organism evidence="9">
    <name type="scientific">Alexandrium monilatum</name>
    <dbReference type="NCBI Taxonomy" id="311494"/>
    <lineage>
        <taxon>Eukaryota</taxon>
        <taxon>Sar</taxon>
        <taxon>Alveolata</taxon>
        <taxon>Dinophyceae</taxon>
        <taxon>Gonyaulacales</taxon>
        <taxon>Pyrocystaceae</taxon>
        <taxon>Alexandrium</taxon>
    </lineage>
</organism>
<evidence type="ECO:0000256" key="2">
    <source>
        <dbReference type="ARBA" id="ARBA00007104"/>
    </source>
</evidence>
<evidence type="ECO:0000259" key="8">
    <source>
        <dbReference type="SMART" id="SM01190"/>
    </source>
</evidence>
<name>A0A7S4V4Y2_9DINO</name>
<dbReference type="EMBL" id="HBNR01057684">
    <property type="protein sequence ID" value="CAE4625226.1"/>
    <property type="molecule type" value="Transcribed_RNA"/>
</dbReference>
<feature type="compositionally biased region" description="Low complexity" evidence="7">
    <location>
        <begin position="1"/>
        <end position="24"/>
    </location>
</feature>
<feature type="region of interest" description="Disordered" evidence="7">
    <location>
        <begin position="1"/>
        <end position="26"/>
    </location>
</feature>
<keyword evidence="4" id="KW-0732">Signal</keyword>
<gene>
    <name evidence="9" type="ORF">AMON00008_LOCUS40580</name>
</gene>
<dbReference type="SMART" id="SM01190">
    <property type="entry name" value="EMP24_GP25L"/>
    <property type="match status" value="1"/>
</dbReference>
<evidence type="ECO:0000256" key="7">
    <source>
        <dbReference type="SAM" id="MobiDB-lite"/>
    </source>
</evidence>
<dbReference type="Pfam" id="PF01105">
    <property type="entry name" value="EMP24_GP25L"/>
    <property type="match status" value="1"/>
</dbReference>
<keyword evidence="5" id="KW-1133">Transmembrane helix</keyword>
<feature type="domain" description="GOLD" evidence="8">
    <location>
        <begin position="59"/>
        <end position="260"/>
    </location>
</feature>
<evidence type="ECO:0000313" key="9">
    <source>
        <dbReference type="EMBL" id="CAE4625226.1"/>
    </source>
</evidence>
<reference evidence="9" key="1">
    <citation type="submission" date="2021-01" db="EMBL/GenBank/DDBJ databases">
        <authorList>
            <person name="Corre E."/>
            <person name="Pelletier E."/>
            <person name="Niang G."/>
            <person name="Scheremetjew M."/>
            <person name="Finn R."/>
            <person name="Kale V."/>
            <person name="Holt S."/>
            <person name="Cochrane G."/>
            <person name="Meng A."/>
            <person name="Brown T."/>
            <person name="Cohen L."/>
        </authorList>
    </citation>
    <scope>NUCLEOTIDE SEQUENCE</scope>
    <source>
        <strain evidence="9">CCMP3105</strain>
    </source>
</reference>
<dbReference type="GO" id="GO:0016020">
    <property type="term" value="C:membrane"/>
    <property type="evidence" value="ECO:0007669"/>
    <property type="project" value="UniProtKB-SubCell"/>
</dbReference>
<evidence type="ECO:0000256" key="6">
    <source>
        <dbReference type="ARBA" id="ARBA00023136"/>
    </source>
</evidence>
<accession>A0A7S4V4Y2</accession>
<keyword evidence="6" id="KW-0472">Membrane</keyword>
<dbReference type="AlphaFoldDB" id="A0A7S4V4Y2"/>
<comment type="similarity">
    <text evidence="2">Belongs to the EMP24/GP25L family.</text>
</comment>
<dbReference type="InterPro" id="IPR009038">
    <property type="entry name" value="GOLD_dom"/>
</dbReference>
<protein>
    <recommendedName>
        <fullName evidence="8">GOLD domain-containing protein</fullName>
    </recommendedName>
</protein>
<keyword evidence="3" id="KW-0812">Transmembrane</keyword>
<sequence length="279" mass="29900">MAGAAGEARAAAGGPTGAAPSGGASRRRANVAGCRSWDGRGGVLRSAWLLLATVVPARGAYFYVVEGTEKCFVEHLLRHQVLRMTYTMHGEKEAAPAPDARPDPSCGIVWRDPHGKAVKERALVNGSDAGALAHAAQEDGAHRVCLACEPQEWFGRRRLRWSVGFEVLGEGFHGKVMDAAKMGSLASLSAFKGTQAGVELLIERTSAISSDNDYERSFEASFTRMSQAVNTDIAAFKIVEIILITAVTAYQIHHIGKFLQKSHLDSCGGCLPTWIRPVV</sequence>
<evidence type="ECO:0000256" key="1">
    <source>
        <dbReference type="ARBA" id="ARBA00004479"/>
    </source>
</evidence>
<evidence type="ECO:0000256" key="3">
    <source>
        <dbReference type="ARBA" id="ARBA00022692"/>
    </source>
</evidence>
<evidence type="ECO:0000256" key="5">
    <source>
        <dbReference type="ARBA" id="ARBA00022989"/>
    </source>
</evidence>
<dbReference type="InterPro" id="IPR015720">
    <property type="entry name" value="Emp24-like"/>
</dbReference>